<protein>
    <recommendedName>
        <fullName evidence="5">Lipoprotein</fullName>
    </recommendedName>
</protein>
<evidence type="ECO:0000256" key="2">
    <source>
        <dbReference type="SAM" id="Phobius"/>
    </source>
</evidence>
<gene>
    <name evidence="3" type="ORF">SD77_4379</name>
</gene>
<keyword evidence="2" id="KW-1133">Transmembrane helix</keyword>
<feature type="compositionally biased region" description="Basic and acidic residues" evidence="1">
    <location>
        <begin position="60"/>
        <end position="73"/>
    </location>
</feature>
<keyword evidence="4" id="KW-1185">Reference proteome</keyword>
<feature type="region of interest" description="Disordered" evidence="1">
    <location>
        <begin position="49"/>
        <end position="73"/>
    </location>
</feature>
<keyword evidence="2" id="KW-0812">Transmembrane</keyword>
<evidence type="ECO:0000256" key="1">
    <source>
        <dbReference type="SAM" id="MobiDB-lite"/>
    </source>
</evidence>
<proteinExistence type="predicted"/>
<evidence type="ECO:0000313" key="3">
    <source>
        <dbReference type="EMBL" id="KIL78699.1"/>
    </source>
</evidence>
<dbReference type="EMBL" id="JXLP01000009">
    <property type="protein sequence ID" value="KIL78699.1"/>
    <property type="molecule type" value="Genomic_DNA"/>
</dbReference>
<name>A0ABR5AVM7_BACBA</name>
<organism evidence="3 4">
    <name type="scientific">Bacillus badius</name>
    <dbReference type="NCBI Taxonomy" id="1455"/>
    <lineage>
        <taxon>Bacteria</taxon>
        <taxon>Bacillati</taxon>
        <taxon>Bacillota</taxon>
        <taxon>Bacilli</taxon>
        <taxon>Bacillales</taxon>
        <taxon>Bacillaceae</taxon>
        <taxon>Pseudobacillus</taxon>
    </lineage>
</organism>
<evidence type="ECO:0000313" key="4">
    <source>
        <dbReference type="Proteomes" id="UP000031982"/>
    </source>
</evidence>
<accession>A0ABR5AVM7</accession>
<dbReference type="RefSeq" id="WP_041095445.1">
    <property type="nucleotide sequence ID" value="NZ_JARTHD010000045.1"/>
</dbReference>
<dbReference type="Proteomes" id="UP000031982">
    <property type="component" value="Unassembled WGS sequence"/>
</dbReference>
<comment type="caution">
    <text evidence="3">The sequence shown here is derived from an EMBL/GenBank/DDBJ whole genome shotgun (WGS) entry which is preliminary data.</text>
</comment>
<reference evidence="3 4" key="1">
    <citation type="submission" date="2015-01" db="EMBL/GenBank/DDBJ databases">
        <title>Genome Assembly of Bacillus badius MTCC 1458.</title>
        <authorList>
            <person name="Verma A."/>
            <person name="Khatri I."/>
            <person name="Mual P."/>
            <person name="Subramanian S."/>
            <person name="Krishnamurthi S."/>
        </authorList>
    </citation>
    <scope>NUCLEOTIDE SEQUENCE [LARGE SCALE GENOMIC DNA]</scope>
    <source>
        <strain evidence="3 4">MTCC 1458</strain>
    </source>
</reference>
<evidence type="ECO:0008006" key="5">
    <source>
        <dbReference type="Google" id="ProtNLM"/>
    </source>
</evidence>
<feature type="transmembrane region" description="Helical" evidence="2">
    <location>
        <begin position="20"/>
        <end position="41"/>
    </location>
</feature>
<keyword evidence="2" id="KW-0472">Membrane</keyword>
<sequence>MMKQIVNFIVIGACVPAAVWLYQIQLGAVPFLVLALFLFYLMRTEMKKDRPSAAPSEEILPEKTDKKKAEIVT</sequence>